<dbReference type="PANTHER" id="PTHR22904:SF523">
    <property type="entry name" value="STRESS-INDUCED-PHOSPHOPROTEIN 1"/>
    <property type="match status" value="1"/>
</dbReference>
<dbReference type="Proteomes" id="UP000001593">
    <property type="component" value="Unassembled WGS sequence"/>
</dbReference>
<dbReference type="SMART" id="SM00028">
    <property type="entry name" value="TPR"/>
    <property type="match status" value="2"/>
</dbReference>
<feature type="repeat" description="TPR" evidence="3">
    <location>
        <begin position="28"/>
        <end position="61"/>
    </location>
</feature>
<dbReference type="SUPFAM" id="SSF48452">
    <property type="entry name" value="TPR-like"/>
    <property type="match status" value="1"/>
</dbReference>
<dbReference type="InParanoid" id="A7RS01"/>
<evidence type="ECO:0000313" key="4">
    <source>
        <dbReference type="EMBL" id="EDO45716.1"/>
    </source>
</evidence>
<gene>
    <name evidence="4" type="ORF">NEMVEDRAFT_v1g64919</name>
</gene>
<accession>A7RS01</accession>
<dbReference type="eggNOG" id="KOG0548">
    <property type="taxonomic scope" value="Eukaryota"/>
</dbReference>
<reference evidence="4 5" key="1">
    <citation type="journal article" date="2007" name="Science">
        <title>Sea anemone genome reveals ancestral eumetazoan gene repertoire and genomic organization.</title>
        <authorList>
            <person name="Putnam N.H."/>
            <person name="Srivastava M."/>
            <person name="Hellsten U."/>
            <person name="Dirks B."/>
            <person name="Chapman J."/>
            <person name="Salamov A."/>
            <person name="Terry A."/>
            <person name="Shapiro H."/>
            <person name="Lindquist E."/>
            <person name="Kapitonov V.V."/>
            <person name="Jurka J."/>
            <person name="Genikhovich G."/>
            <person name="Grigoriev I.V."/>
            <person name="Lucas S.M."/>
            <person name="Steele R.E."/>
            <person name="Finnerty J.R."/>
            <person name="Technau U."/>
            <person name="Martindale M.Q."/>
            <person name="Rokhsar D.S."/>
        </authorList>
    </citation>
    <scope>NUCLEOTIDE SEQUENCE [LARGE SCALE GENOMIC DNA]</scope>
    <source>
        <strain evidence="5">CH2 X CH6</strain>
    </source>
</reference>
<proteinExistence type="predicted"/>
<dbReference type="STRING" id="45351.A7RS01"/>
<dbReference type="InterPro" id="IPR019734">
    <property type="entry name" value="TPR_rpt"/>
</dbReference>
<dbReference type="PANTHER" id="PTHR22904">
    <property type="entry name" value="TPR REPEAT CONTAINING PROTEIN"/>
    <property type="match status" value="1"/>
</dbReference>
<organism evidence="4 5">
    <name type="scientific">Nematostella vectensis</name>
    <name type="common">Starlet sea anemone</name>
    <dbReference type="NCBI Taxonomy" id="45351"/>
    <lineage>
        <taxon>Eukaryota</taxon>
        <taxon>Metazoa</taxon>
        <taxon>Cnidaria</taxon>
        <taxon>Anthozoa</taxon>
        <taxon>Hexacorallia</taxon>
        <taxon>Actiniaria</taxon>
        <taxon>Edwardsiidae</taxon>
        <taxon>Nematostella</taxon>
    </lineage>
</organism>
<dbReference type="PhylomeDB" id="A7RS01"/>
<name>A7RS01_NEMVE</name>
<dbReference type="InterPro" id="IPR011990">
    <property type="entry name" value="TPR-like_helical_dom_sf"/>
</dbReference>
<evidence type="ECO:0000256" key="3">
    <source>
        <dbReference type="PROSITE-ProRule" id="PRU00339"/>
    </source>
</evidence>
<dbReference type="HOGENOM" id="CLU_2352623_0_0_1"/>
<keyword evidence="2 3" id="KW-0802">TPR repeat</keyword>
<dbReference type="AlphaFoldDB" id="A7RS01"/>
<feature type="non-terminal residue" evidence="4">
    <location>
        <position position="97"/>
    </location>
</feature>
<dbReference type="EMBL" id="DS469533">
    <property type="protein sequence ID" value="EDO45716.1"/>
    <property type="molecule type" value="Genomic_DNA"/>
</dbReference>
<evidence type="ECO:0000256" key="2">
    <source>
        <dbReference type="ARBA" id="ARBA00022803"/>
    </source>
</evidence>
<dbReference type="Pfam" id="PF00515">
    <property type="entry name" value="TPR_1"/>
    <property type="match status" value="1"/>
</dbReference>
<dbReference type="PROSITE" id="PS50005">
    <property type="entry name" value="TPR"/>
    <property type="match status" value="1"/>
</dbReference>
<feature type="non-terminal residue" evidence="4">
    <location>
        <position position="1"/>
    </location>
</feature>
<keyword evidence="5" id="KW-1185">Reference proteome</keyword>
<keyword evidence="1" id="KW-0677">Repeat</keyword>
<protein>
    <submittedName>
        <fullName evidence="4">Uncharacterized protein</fullName>
    </submittedName>
</protein>
<evidence type="ECO:0000256" key="1">
    <source>
        <dbReference type="ARBA" id="ARBA00022737"/>
    </source>
</evidence>
<dbReference type="Gene3D" id="1.25.40.10">
    <property type="entry name" value="Tetratricopeptide repeat domain"/>
    <property type="match status" value="1"/>
</dbReference>
<sequence>GNKKMISKEYRTAIDLYNKSILASPINYFSWCQRATAFISLNKYEESLLDFEECIKLNPKWVKGYLFRGLSQLHLRQYKDALVTLNYAGSMCPDDKD</sequence>
<evidence type="ECO:0000313" key="5">
    <source>
        <dbReference type="Proteomes" id="UP000001593"/>
    </source>
</evidence>